<comment type="catalytic activity">
    <reaction evidence="17">
        <text>[E2 ubiquitin-conjugating enzyme]-S-ubiquitinyl-L-cysteine + [acceptor protein]-L-lysine = [E2 ubiquitin-conjugating enzyme]-L-cysteine + [acceptor protein]-N(6)-ubiquitinyl-L-lysine.</text>
        <dbReference type="EC" id="2.3.2.31"/>
    </reaction>
</comment>
<dbReference type="SMART" id="SM00647">
    <property type="entry name" value="IBR"/>
    <property type="match status" value="1"/>
</dbReference>
<dbReference type="InterPro" id="IPR003977">
    <property type="entry name" value="Parkin"/>
</dbReference>
<keyword evidence="6" id="KW-0808">Transferase</keyword>
<keyword evidence="9" id="KW-0863">Zinc-finger</keyword>
<feature type="domain" description="RING-type" evidence="19">
    <location>
        <begin position="211"/>
        <end position="440"/>
    </location>
</feature>
<dbReference type="EMBL" id="BGZK01000062">
    <property type="protein sequence ID" value="GBP14233.1"/>
    <property type="molecule type" value="Genomic_DNA"/>
</dbReference>
<sequence>MLQLLTFGKNRITNGLSIYVKTNVGSTLTLEIDPKWDIKNVKEIVAPQLGLQPEEVKIIFAGKELSDSTVIEECDLGQKSILHAVKSSKRKQSQSSNLLEHINEEGSRPLSETLLDLQLTQRERNNVSESEKQKLKAHFYVFCSHCQKLAEGKLRVCCASCETGAFTVHSDPQSWDDVLKDKQITGECHNEPSCSVVLHEDAPTFARFYFKCAEHESQGEKDWAVPLYLIKPNLKEIPCLACSDVKLRDRQFLPHPEIGYTLPCPAGCENSFIEEIHHFHLLTKELYDQYQRFAAEEYVLQAGGVLCPQPGCGMGILAEENCIKITCQTGCGYVFCRKCLQGYHIGDCDSQSDGVNNIADSCQYTLDPNRVSESRVLRDYVCGIPLDLRDCKETCARPFTTAIARHGSACRCCTSQCGGDECHLSMLLTTANKYSLSFDGAKN</sequence>
<keyword evidence="11 17" id="KW-0862">Zinc</keyword>
<dbReference type="SUPFAM" id="SSF57850">
    <property type="entry name" value="RING/U-box"/>
    <property type="match status" value="1"/>
</dbReference>
<keyword evidence="10 17" id="KW-0833">Ubl conjugation pathway</keyword>
<keyword evidence="4" id="KW-0963">Cytoplasm</keyword>
<evidence type="ECO:0000256" key="13">
    <source>
        <dbReference type="ARBA" id="ARBA00023006"/>
    </source>
</evidence>
<dbReference type="GO" id="GO:0006511">
    <property type="term" value="P:ubiquitin-dependent protein catabolic process"/>
    <property type="evidence" value="ECO:0007669"/>
    <property type="project" value="TreeGrafter"/>
</dbReference>
<dbReference type="PROSITE" id="PS51873">
    <property type="entry name" value="TRIAD"/>
    <property type="match status" value="1"/>
</dbReference>
<dbReference type="CDD" id="cd21382">
    <property type="entry name" value="RING0_parkin"/>
    <property type="match status" value="1"/>
</dbReference>
<dbReference type="SUPFAM" id="SSF54236">
    <property type="entry name" value="Ubiquitin-like"/>
    <property type="match status" value="1"/>
</dbReference>
<evidence type="ECO:0000256" key="9">
    <source>
        <dbReference type="ARBA" id="ARBA00022771"/>
    </source>
</evidence>
<evidence type="ECO:0000256" key="8">
    <source>
        <dbReference type="ARBA" id="ARBA00022737"/>
    </source>
</evidence>
<comment type="subcellular location">
    <subcellularLocation>
        <location evidence="2">Cytoplasm</location>
        <location evidence="2">Cytosol</location>
    </subcellularLocation>
    <subcellularLocation>
        <location evidence="1 17">Mitochondrion</location>
    </subcellularLocation>
</comment>
<dbReference type="Pfam" id="PF17976">
    <property type="entry name" value="zf-RING_12"/>
    <property type="match status" value="1"/>
</dbReference>
<protein>
    <recommendedName>
        <fullName evidence="16 17">E3 ubiquitin-protein ligase parkin</fullName>
        <ecNumber evidence="17">2.3.2.31</ecNumber>
    </recommendedName>
</protein>
<dbReference type="GO" id="GO:0009893">
    <property type="term" value="P:positive regulation of metabolic process"/>
    <property type="evidence" value="ECO:0007669"/>
    <property type="project" value="UniProtKB-ARBA"/>
</dbReference>
<dbReference type="InterPro" id="IPR047534">
    <property type="entry name" value="BRcat_RBR_parkin"/>
</dbReference>
<dbReference type="PROSITE" id="PS50053">
    <property type="entry name" value="UBIQUITIN_2"/>
    <property type="match status" value="1"/>
</dbReference>
<dbReference type="STRING" id="151549.A0A4C1TI88"/>
<evidence type="ECO:0000256" key="4">
    <source>
        <dbReference type="ARBA" id="ARBA00022490"/>
    </source>
</evidence>
<dbReference type="GO" id="GO:0008270">
    <property type="term" value="F:zinc ion binding"/>
    <property type="evidence" value="ECO:0007669"/>
    <property type="project" value="UniProtKB-KW"/>
</dbReference>
<dbReference type="GO" id="GO:0000151">
    <property type="term" value="C:ubiquitin ligase complex"/>
    <property type="evidence" value="ECO:0007669"/>
    <property type="project" value="UniProtKB-UniRule"/>
</dbReference>
<keyword evidence="21" id="KW-1185">Reference proteome</keyword>
<dbReference type="PANTHER" id="PTHR10677">
    <property type="entry name" value="UBIQUILIN"/>
    <property type="match status" value="1"/>
</dbReference>
<dbReference type="Pfam" id="PF00240">
    <property type="entry name" value="ubiquitin"/>
    <property type="match status" value="1"/>
</dbReference>
<comment type="subunit">
    <text evidence="17">Forms an E3 ubiquitin ligase complex.</text>
</comment>
<dbReference type="PRINTS" id="PR01475">
    <property type="entry name" value="PARKIN"/>
</dbReference>
<evidence type="ECO:0000256" key="15">
    <source>
        <dbReference type="ARBA" id="ARBA00029442"/>
    </source>
</evidence>
<dbReference type="PANTHER" id="PTHR10677:SF3">
    <property type="entry name" value="FI07626P-RELATED"/>
    <property type="match status" value="1"/>
</dbReference>
<dbReference type="InterPro" id="IPR041170">
    <property type="entry name" value="Znf-RING_14"/>
</dbReference>
<evidence type="ECO:0000256" key="17">
    <source>
        <dbReference type="PIRNR" id="PIRNR037880"/>
    </source>
</evidence>
<evidence type="ECO:0000313" key="21">
    <source>
        <dbReference type="Proteomes" id="UP000299102"/>
    </source>
</evidence>
<dbReference type="FunFam" id="2.20.25.20:FF:000008">
    <property type="entry name" value="E3 ubiquitin-protein ligase parkin"/>
    <property type="match status" value="1"/>
</dbReference>
<accession>A0A4C1TI88</accession>
<evidence type="ECO:0000259" key="19">
    <source>
        <dbReference type="PROSITE" id="PS51873"/>
    </source>
</evidence>
<dbReference type="UniPathway" id="UPA00143"/>
<organism evidence="20 21">
    <name type="scientific">Eumeta variegata</name>
    <name type="common">Bagworm moth</name>
    <name type="synonym">Eumeta japonica</name>
    <dbReference type="NCBI Taxonomy" id="151549"/>
    <lineage>
        <taxon>Eukaryota</taxon>
        <taxon>Metazoa</taxon>
        <taxon>Ecdysozoa</taxon>
        <taxon>Arthropoda</taxon>
        <taxon>Hexapoda</taxon>
        <taxon>Insecta</taxon>
        <taxon>Pterygota</taxon>
        <taxon>Neoptera</taxon>
        <taxon>Endopterygota</taxon>
        <taxon>Lepidoptera</taxon>
        <taxon>Glossata</taxon>
        <taxon>Ditrysia</taxon>
        <taxon>Tineoidea</taxon>
        <taxon>Psychidae</taxon>
        <taxon>Oiketicinae</taxon>
        <taxon>Eumeta</taxon>
    </lineage>
</organism>
<dbReference type="AlphaFoldDB" id="A0A4C1TI88"/>
<proteinExistence type="inferred from homology"/>
<dbReference type="GO" id="GO:0061630">
    <property type="term" value="F:ubiquitin protein ligase activity"/>
    <property type="evidence" value="ECO:0007669"/>
    <property type="project" value="UniProtKB-EC"/>
</dbReference>
<dbReference type="Gene3D" id="3.10.20.90">
    <property type="entry name" value="Phosphatidylinositol 3-kinase Catalytic Subunit, Chain A, domain 1"/>
    <property type="match status" value="1"/>
</dbReference>
<evidence type="ECO:0000256" key="6">
    <source>
        <dbReference type="ARBA" id="ARBA00022679"/>
    </source>
</evidence>
<evidence type="ECO:0000256" key="12">
    <source>
        <dbReference type="ARBA" id="ARBA00022843"/>
    </source>
</evidence>
<evidence type="ECO:0000256" key="11">
    <source>
        <dbReference type="ARBA" id="ARBA00022833"/>
    </source>
</evidence>
<evidence type="ECO:0000256" key="14">
    <source>
        <dbReference type="ARBA" id="ARBA00023128"/>
    </source>
</evidence>
<dbReference type="SMART" id="SM00213">
    <property type="entry name" value="UBQ"/>
    <property type="match status" value="1"/>
</dbReference>
<dbReference type="CDD" id="cd20340">
    <property type="entry name" value="BRcat_RBR_parkin"/>
    <property type="match status" value="1"/>
</dbReference>
<dbReference type="InterPro" id="IPR041565">
    <property type="entry name" value="Parkin_Znf-RING"/>
</dbReference>
<dbReference type="InterPro" id="IPR015496">
    <property type="entry name" value="Ubiquilin"/>
</dbReference>
<dbReference type="InterPro" id="IPR029071">
    <property type="entry name" value="Ubiquitin-like_domsf"/>
</dbReference>
<keyword evidence="12 17" id="KW-0832">Ubl conjugation</keyword>
<evidence type="ECO:0000259" key="18">
    <source>
        <dbReference type="PROSITE" id="PS50053"/>
    </source>
</evidence>
<comment type="function">
    <text evidence="17">Functions within a multiprotein E3 ubiquitin ligase complex, catalyzing the covalent attachment of ubiquitin moieties onto substrate proteins.</text>
</comment>
<dbReference type="PIRSF" id="PIRSF037880">
    <property type="entry name" value="Parkin"/>
    <property type="match status" value="1"/>
</dbReference>
<evidence type="ECO:0000256" key="5">
    <source>
        <dbReference type="ARBA" id="ARBA00022553"/>
    </source>
</evidence>
<dbReference type="GO" id="GO:0016567">
    <property type="term" value="P:protein ubiquitination"/>
    <property type="evidence" value="ECO:0007669"/>
    <property type="project" value="UniProtKB-UniRule"/>
</dbReference>
<dbReference type="GO" id="GO:0005829">
    <property type="term" value="C:cytosol"/>
    <property type="evidence" value="ECO:0007669"/>
    <property type="project" value="UniProtKB-SubCell"/>
</dbReference>
<gene>
    <name evidence="20" type="primary">Prkn</name>
    <name evidence="20" type="ORF">EVAR_7657_1</name>
</gene>
<evidence type="ECO:0000256" key="1">
    <source>
        <dbReference type="ARBA" id="ARBA00004173"/>
    </source>
</evidence>
<evidence type="ECO:0000256" key="2">
    <source>
        <dbReference type="ARBA" id="ARBA00004514"/>
    </source>
</evidence>
<dbReference type="Proteomes" id="UP000299102">
    <property type="component" value="Unassembled WGS sequence"/>
</dbReference>
<keyword evidence="13 17" id="KW-0072">Autophagy</keyword>
<dbReference type="EC" id="2.3.2.31" evidence="17"/>
<feature type="domain" description="Ubiquitin-like" evidence="18">
    <location>
        <begin position="16"/>
        <end position="85"/>
    </location>
</feature>
<comment type="pathway">
    <text evidence="3 17">Protein modification; protein ubiquitination.</text>
</comment>
<dbReference type="OrthoDB" id="417450at2759"/>
<dbReference type="Pfam" id="PF17978">
    <property type="entry name" value="zf-RING_14"/>
    <property type="match status" value="1"/>
</dbReference>
<evidence type="ECO:0000256" key="3">
    <source>
        <dbReference type="ARBA" id="ARBA00004906"/>
    </source>
</evidence>
<dbReference type="InterPro" id="IPR002867">
    <property type="entry name" value="IBR_dom"/>
</dbReference>
<reference evidence="20 21" key="1">
    <citation type="journal article" date="2019" name="Commun. Biol.">
        <title>The bagworm genome reveals a unique fibroin gene that provides high tensile strength.</title>
        <authorList>
            <person name="Kono N."/>
            <person name="Nakamura H."/>
            <person name="Ohtoshi R."/>
            <person name="Tomita M."/>
            <person name="Numata K."/>
            <person name="Arakawa K."/>
        </authorList>
    </citation>
    <scope>NUCLEOTIDE SEQUENCE [LARGE SCALE GENOMIC DNA]</scope>
</reference>
<dbReference type="Gene3D" id="2.20.25.20">
    <property type="match status" value="1"/>
</dbReference>
<keyword evidence="7 17" id="KW-0479">Metal-binding</keyword>
<evidence type="ECO:0000256" key="16">
    <source>
        <dbReference type="ARBA" id="ARBA00029536"/>
    </source>
</evidence>
<keyword evidence="5" id="KW-0597">Phosphoprotein</keyword>
<evidence type="ECO:0000313" key="20">
    <source>
        <dbReference type="EMBL" id="GBP14233.1"/>
    </source>
</evidence>
<name>A0A4C1TI88_EUMVA</name>
<comment type="similarity">
    <text evidence="15 17">Belongs to the RBR family. Parkin subfamily.</text>
</comment>
<evidence type="ECO:0000256" key="7">
    <source>
        <dbReference type="ARBA" id="ARBA00022723"/>
    </source>
</evidence>
<dbReference type="InterPro" id="IPR044066">
    <property type="entry name" value="TRIAD_supradom"/>
</dbReference>
<dbReference type="GO" id="GO:0005739">
    <property type="term" value="C:mitochondrion"/>
    <property type="evidence" value="ECO:0007669"/>
    <property type="project" value="UniProtKB-SubCell"/>
</dbReference>
<dbReference type="InterPro" id="IPR000626">
    <property type="entry name" value="Ubiquitin-like_dom"/>
</dbReference>
<dbReference type="GO" id="GO:0006914">
    <property type="term" value="P:autophagy"/>
    <property type="evidence" value="ECO:0007669"/>
    <property type="project" value="UniProtKB-UniRule"/>
</dbReference>
<evidence type="ECO:0000256" key="10">
    <source>
        <dbReference type="ARBA" id="ARBA00022786"/>
    </source>
</evidence>
<comment type="caution">
    <text evidence="20">The sequence shown here is derived from an EMBL/GenBank/DDBJ whole genome shotgun (WGS) entry which is preliminary data.</text>
</comment>
<dbReference type="GO" id="GO:0031593">
    <property type="term" value="F:polyubiquitin modification-dependent protein binding"/>
    <property type="evidence" value="ECO:0007669"/>
    <property type="project" value="TreeGrafter"/>
</dbReference>
<keyword evidence="8" id="KW-0677">Repeat</keyword>
<keyword evidence="14 17" id="KW-0496">Mitochondrion</keyword>